<evidence type="ECO:0000256" key="4">
    <source>
        <dbReference type="ARBA" id="ARBA00022679"/>
    </source>
</evidence>
<feature type="compositionally biased region" description="Basic residues" evidence="7">
    <location>
        <begin position="153"/>
        <end position="163"/>
    </location>
</feature>
<dbReference type="Proteomes" id="UP000518752">
    <property type="component" value="Unassembled WGS sequence"/>
</dbReference>
<keyword evidence="3" id="KW-0489">Methyltransferase</keyword>
<name>A0A8H5HNK7_9AGAR</name>
<dbReference type="SUPFAM" id="SSF53335">
    <property type="entry name" value="S-adenosyl-L-methionine-dependent methyltransferases"/>
    <property type="match status" value="1"/>
</dbReference>
<dbReference type="GO" id="GO:0008650">
    <property type="term" value="F:rRNA (uridine-2'-O-)-methyltransferase activity"/>
    <property type="evidence" value="ECO:0007669"/>
    <property type="project" value="TreeGrafter"/>
</dbReference>
<feature type="domain" description="Ribosomal RNA methyltransferase FtsJ" evidence="8">
    <location>
        <begin position="197"/>
        <end position="362"/>
    </location>
</feature>
<dbReference type="InterPro" id="IPR002877">
    <property type="entry name" value="RNA_MeTrfase_FtsJ_dom"/>
</dbReference>
<feature type="region of interest" description="Disordered" evidence="7">
    <location>
        <begin position="1"/>
        <end position="55"/>
    </location>
</feature>
<dbReference type="PANTHER" id="PTHR10920:SF18">
    <property type="entry name" value="RRNA METHYLTRANSFERASE 2, MITOCHONDRIAL"/>
    <property type="match status" value="1"/>
</dbReference>
<keyword evidence="2" id="KW-0698">rRNA processing</keyword>
<dbReference type="InterPro" id="IPR029063">
    <property type="entry name" value="SAM-dependent_MTases_sf"/>
</dbReference>
<organism evidence="9 10">
    <name type="scientific">Collybiopsis confluens</name>
    <dbReference type="NCBI Taxonomy" id="2823264"/>
    <lineage>
        <taxon>Eukaryota</taxon>
        <taxon>Fungi</taxon>
        <taxon>Dikarya</taxon>
        <taxon>Basidiomycota</taxon>
        <taxon>Agaricomycotina</taxon>
        <taxon>Agaricomycetes</taxon>
        <taxon>Agaricomycetidae</taxon>
        <taxon>Agaricales</taxon>
        <taxon>Marasmiineae</taxon>
        <taxon>Omphalotaceae</taxon>
        <taxon>Collybiopsis</taxon>
    </lineage>
</organism>
<dbReference type="PANTHER" id="PTHR10920">
    <property type="entry name" value="RIBOSOMAL RNA METHYLTRANSFERASE"/>
    <property type="match status" value="1"/>
</dbReference>
<evidence type="ECO:0000256" key="5">
    <source>
        <dbReference type="ARBA" id="ARBA00022691"/>
    </source>
</evidence>
<dbReference type="AlphaFoldDB" id="A0A8H5HNK7"/>
<keyword evidence="5" id="KW-0949">S-adenosyl-L-methionine</keyword>
<evidence type="ECO:0000313" key="10">
    <source>
        <dbReference type="Proteomes" id="UP000518752"/>
    </source>
</evidence>
<protein>
    <recommendedName>
        <fullName evidence="6">rRNA methyltransferase 2, mitochondrial</fullName>
    </recommendedName>
</protein>
<dbReference type="HAMAP" id="MF_01547">
    <property type="entry name" value="RNA_methyltr_E"/>
    <property type="match status" value="1"/>
</dbReference>
<evidence type="ECO:0000256" key="7">
    <source>
        <dbReference type="SAM" id="MobiDB-lite"/>
    </source>
</evidence>
<dbReference type="InterPro" id="IPR050082">
    <property type="entry name" value="RNA_methyltr_RlmE"/>
</dbReference>
<dbReference type="GO" id="GO:0005739">
    <property type="term" value="C:mitochondrion"/>
    <property type="evidence" value="ECO:0007669"/>
    <property type="project" value="TreeGrafter"/>
</dbReference>
<gene>
    <name evidence="9" type="ORF">D9757_006697</name>
</gene>
<reference evidence="9 10" key="1">
    <citation type="journal article" date="2020" name="ISME J.">
        <title>Uncovering the hidden diversity of litter-decomposition mechanisms in mushroom-forming fungi.</title>
        <authorList>
            <person name="Floudas D."/>
            <person name="Bentzer J."/>
            <person name="Ahren D."/>
            <person name="Johansson T."/>
            <person name="Persson P."/>
            <person name="Tunlid A."/>
        </authorList>
    </citation>
    <scope>NUCLEOTIDE SEQUENCE [LARGE SCALE GENOMIC DNA]</scope>
    <source>
        <strain evidence="9 10">CBS 406.79</strain>
    </source>
</reference>
<evidence type="ECO:0000259" key="8">
    <source>
        <dbReference type="Pfam" id="PF01728"/>
    </source>
</evidence>
<feature type="compositionally biased region" description="Basic and acidic residues" evidence="7">
    <location>
        <begin position="21"/>
        <end position="30"/>
    </location>
</feature>
<dbReference type="Pfam" id="PF01728">
    <property type="entry name" value="FtsJ"/>
    <property type="match status" value="2"/>
</dbReference>
<keyword evidence="4" id="KW-0808">Transferase</keyword>
<feature type="domain" description="Ribosomal RNA methyltransferase FtsJ" evidence="8">
    <location>
        <begin position="71"/>
        <end position="117"/>
    </location>
</feature>
<comment type="caution">
    <text evidence="9">The sequence shown here is derived from an EMBL/GenBank/DDBJ whole genome shotgun (WGS) entry which is preliminary data.</text>
</comment>
<dbReference type="Gene3D" id="3.40.50.150">
    <property type="entry name" value="Vaccinia Virus protein VP39"/>
    <property type="match status" value="1"/>
</dbReference>
<feature type="region of interest" description="Disordered" evidence="7">
    <location>
        <begin position="152"/>
        <end position="176"/>
    </location>
</feature>
<accession>A0A8H5HNK7</accession>
<evidence type="ECO:0000313" key="9">
    <source>
        <dbReference type="EMBL" id="KAF5386396.1"/>
    </source>
</evidence>
<evidence type="ECO:0000256" key="2">
    <source>
        <dbReference type="ARBA" id="ARBA00022552"/>
    </source>
</evidence>
<dbReference type="EMBL" id="JAACJN010000036">
    <property type="protein sequence ID" value="KAF5386396.1"/>
    <property type="molecule type" value="Genomic_DNA"/>
</dbReference>
<dbReference type="InterPro" id="IPR015507">
    <property type="entry name" value="rRNA-MeTfrase_E"/>
</dbReference>
<evidence type="ECO:0000256" key="3">
    <source>
        <dbReference type="ARBA" id="ARBA00022603"/>
    </source>
</evidence>
<comment type="similarity">
    <text evidence="1">Belongs to the class I-like SAM-binding methyltransferase superfamily. RNA methyltransferase RlmE family.</text>
</comment>
<dbReference type="OrthoDB" id="20105at2759"/>
<sequence>MPLRLPFKPSSPCCSSKTKKSSTEWLRRQSQDPFVTQRAHGVKSPSKPGFLGSLGYSKDGTSASASSLSPFRSRSAFKLVEMHEKYDEFLTIPDVRVVVDLGAAPGGWSQVVSQLVYEPKRKFPKLPETQEVVEDDEVAELEPEWDLLDDRKAKRRANRKPKFQPKPASPPPEFYDPLNIDADLERLLTESSSGRKPKVTVIAVDKLPMDPIPGVSTLKADFLHPHTESMIRALLDNPFASFSPHSRTPSLPKLGLSNSDPPKVDVILSDIAPNMTGVPAVDSQTNLQAAEAVFQFVERYLRSAEDAGRTKAGVLVLKHFAHPMMDAFRRNVLEPCFQEVMFIKPKASRQESSEGYFLCRGYRPRYYL</sequence>
<proteinExistence type="inferred from homology"/>
<evidence type="ECO:0000256" key="1">
    <source>
        <dbReference type="ARBA" id="ARBA00009258"/>
    </source>
</evidence>
<evidence type="ECO:0000256" key="6">
    <source>
        <dbReference type="ARBA" id="ARBA00041184"/>
    </source>
</evidence>
<keyword evidence="10" id="KW-1185">Reference proteome</keyword>